<comment type="caution">
    <text evidence="2">The sequence shown here is derived from an EMBL/GenBank/DDBJ whole genome shotgun (WGS) entry which is preliminary data.</text>
</comment>
<dbReference type="EMBL" id="JAPNTZ010000011">
    <property type="protein sequence ID" value="MCY1142186.1"/>
    <property type="molecule type" value="Genomic_DNA"/>
</dbReference>
<feature type="domain" description="Transcription regulator PadR N-terminal" evidence="1">
    <location>
        <begin position="14"/>
        <end position="88"/>
    </location>
</feature>
<proteinExistence type="predicted"/>
<dbReference type="InterPro" id="IPR036390">
    <property type="entry name" value="WH_DNA-bd_sf"/>
</dbReference>
<dbReference type="PANTHER" id="PTHR33169:SF14">
    <property type="entry name" value="TRANSCRIPTIONAL REGULATOR RV3488"/>
    <property type="match status" value="1"/>
</dbReference>
<dbReference type="Pfam" id="PF03551">
    <property type="entry name" value="PadR"/>
    <property type="match status" value="1"/>
</dbReference>
<evidence type="ECO:0000313" key="2">
    <source>
        <dbReference type="EMBL" id="MCY1142186.1"/>
    </source>
</evidence>
<evidence type="ECO:0000259" key="1">
    <source>
        <dbReference type="Pfam" id="PF03551"/>
    </source>
</evidence>
<name>A0ABT4B6T0_9ACTN</name>
<dbReference type="SUPFAM" id="SSF46785">
    <property type="entry name" value="Winged helix' DNA-binding domain"/>
    <property type="match status" value="1"/>
</dbReference>
<evidence type="ECO:0000313" key="3">
    <source>
        <dbReference type="Proteomes" id="UP001151002"/>
    </source>
</evidence>
<reference evidence="2" key="1">
    <citation type="submission" date="2022-11" db="EMBL/GenBank/DDBJ databases">
        <authorList>
            <person name="Somphong A."/>
            <person name="Phongsopitanun W."/>
        </authorList>
    </citation>
    <scope>NUCLEOTIDE SEQUENCE</scope>
    <source>
        <strain evidence="2">Pm04-4</strain>
    </source>
</reference>
<keyword evidence="3" id="KW-1185">Reference proteome</keyword>
<dbReference type="InterPro" id="IPR036388">
    <property type="entry name" value="WH-like_DNA-bd_sf"/>
</dbReference>
<dbReference type="RefSeq" id="WP_267566607.1">
    <property type="nucleotide sequence ID" value="NZ_JAPNTZ010000011.1"/>
</dbReference>
<dbReference type="InterPro" id="IPR052509">
    <property type="entry name" value="Metal_resp_DNA-bind_regulator"/>
</dbReference>
<gene>
    <name evidence="2" type="ORF">OWR29_29680</name>
</gene>
<sequence length="189" mass="21271">MKKRKVGNLMALGVLSAVAYRDMHPYEMAGTLRSWGKDRDLGIKWGSLYTVVRNLARHGLIEEVGSVRDGRRPERTVYRITDAGRAELVDWTRELVSTGEPFRAGLSMLSALPPDDAVALLQQRADAIGERIEELRAQLEAETTPRLFLVEVEYDLAMLTAEAAWTRALIAEITAGTFAGLDEWREYHR</sequence>
<organism evidence="2 3">
    <name type="scientific">Paractinoplanes pyxinae</name>
    <dbReference type="NCBI Taxonomy" id="2997416"/>
    <lineage>
        <taxon>Bacteria</taxon>
        <taxon>Bacillati</taxon>
        <taxon>Actinomycetota</taxon>
        <taxon>Actinomycetes</taxon>
        <taxon>Micromonosporales</taxon>
        <taxon>Micromonosporaceae</taxon>
        <taxon>Paractinoplanes</taxon>
    </lineage>
</organism>
<dbReference type="PANTHER" id="PTHR33169">
    <property type="entry name" value="PADR-FAMILY TRANSCRIPTIONAL REGULATOR"/>
    <property type="match status" value="1"/>
</dbReference>
<dbReference type="Gene3D" id="1.10.10.10">
    <property type="entry name" value="Winged helix-like DNA-binding domain superfamily/Winged helix DNA-binding domain"/>
    <property type="match status" value="1"/>
</dbReference>
<accession>A0ABT4B6T0</accession>
<dbReference type="InterPro" id="IPR005149">
    <property type="entry name" value="Tscrpt_reg_PadR_N"/>
</dbReference>
<protein>
    <submittedName>
        <fullName evidence="2">PadR family transcriptional regulator</fullName>
    </submittedName>
</protein>
<dbReference type="Proteomes" id="UP001151002">
    <property type="component" value="Unassembled WGS sequence"/>
</dbReference>